<sequence>MDDNLVVVILIILFGDKFIKFIIDNDRNIPLPFLLIYFILFAVIFHVGLSFFVLVFLIKGFHIPWMSLCIVSMLISFFSTLVLLLIDRSRGQNGAT</sequence>
<accession>A0A1B8QRN3</accession>
<feature type="transmembrane region" description="Helical" evidence="1">
    <location>
        <begin position="64"/>
        <end position="86"/>
    </location>
</feature>
<reference evidence="3 5" key="2">
    <citation type="submission" date="2020-12" db="EMBL/GenBank/DDBJ databases">
        <title>FDA dAtabase for Regulatory Grade micrObial Sequences (FDA-ARGOS): Supporting development and validation of Infectious Disease Dx tests.</title>
        <authorList>
            <person name="Sproer C."/>
            <person name="Gronow S."/>
            <person name="Severitt S."/>
            <person name="Schroder I."/>
            <person name="Tallon L."/>
            <person name="Sadzewicz L."/>
            <person name="Zhao X."/>
            <person name="Boylan J."/>
            <person name="Ott S."/>
            <person name="Bowen H."/>
            <person name="Vavikolanu K."/>
            <person name="Mehta A."/>
            <person name="Aluvathingal J."/>
            <person name="Nadendla S."/>
            <person name="Lowell S."/>
            <person name="Myers T."/>
            <person name="Yan Y."/>
            <person name="Sichtig H."/>
        </authorList>
    </citation>
    <scope>NUCLEOTIDE SEQUENCE [LARGE SCALE GENOMIC DNA]</scope>
    <source>
        <strain evidence="3 5">FDAARGOS_869</strain>
    </source>
</reference>
<dbReference type="Proteomes" id="UP000092575">
    <property type="component" value="Unassembled WGS sequence"/>
</dbReference>
<organism evidence="2 4">
    <name type="scientific">Moraxella nonliquefaciens</name>
    <dbReference type="NCBI Taxonomy" id="478"/>
    <lineage>
        <taxon>Bacteria</taxon>
        <taxon>Pseudomonadati</taxon>
        <taxon>Pseudomonadota</taxon>
        <taxon>Gammaproteobacteria</taxon>
        <taxon>Moraxellales</taxon>
        <taxon>Moraxellaceae</taxon>
        <taxon>Moraxella</taxon>
    </lineage>
</organism>
<evidence type="ECO:0000313" key="2">
    <source>
        <dbReference type="EMBL" id="OBX87017.1"/>
    </source>
</evidence>
<name>A0A1B8QRN3_MORNO</name>
<dbReference type="EMBL" id="LXTW01000003">
    <property type="protein sequence ID" value="OBX87017.1"/>
    <property type="molecule type" value="Genomic_DNA"/>
</dbReference>
<keyword evidence="1" id="KW-1133">Transmembrane helix</keyword>
<proteinExistence type="predicted"/>
<gene>
    <name evidence="2" type="ORF">A7456_07565</name>
    <name evidence="3" type="ORF">I6G26_10030</name>
</gene>
<dbReference type="RefSeq" id="WP_067006788.1">
    <property type="nucleotide sequence ID" value="NZ_CP065728.1"/>
</dbReference>
<evidence type="ECO:0000256" key="1">
    <source>
        <dbReference type="SAM" id="Phobius"/>
    </source>
</evidence>
<feature type="transmembrane region" description="Helical" evidence="1">
    <location>
        <begin position="35"/>
        <end position="58"/>
    </location>
</feature>
<protein>
    <submittedName>
        <fullName evidence="2">Uncharacterized protein</fullName>
    </submittedName>
</protein>
<dbReference type="EMBL" id="CP065728">
    <property type="protein sequence ID" value="QPT44375.1"/>
    <property type="molecule type" value="Genomic_DNA"/>
</dbReference>
<dbReference type="Proteomes" id="UP000594834">
    <property type="component" value="Chromosome"/>
</dbReference>
<feature type="transmembrane region" description="Helical" evidence="1">
    <location>
        <begin position="6"/>
        <end position="23"/>
    </location>
</feature>
<keyword evidence="1" id="KW-0812">Transmembrane</keyword>
<keyword evidence="5" id="KW-1185">Reference proteome</keyword>
<keyword evidence="1" id="KW-0472">Membrane</keyword>
<evidence type="ECO:0000313" key="3">
    <source>
        <dbReference type="EMBL" id="QPT44375.1"/>
    </source>
</evidence>
<evidence type="ECO:0000313" key="4">
    <source>
        <dbReference type="Proteomes" id="UP000092575"/>
    </source>
</evidence>
<dbReference type="AlphaFoldDB" id="A0A1B8QRN3"/>
<reference evidence="2 4" key="1">
    <citation type="submission" date="2016-05" db="EMBL/GenBank/DDBJ databases">
        <title>Draft genome sequence of Moraxella nonliquefaciens CCUG 348T.</title>
        <authorList>
            <person name="Salva-Serra F."/>
            <person name="Engstrom-Jakobsson H."/>
            <person name="Thorell K."/>
            <person name="Gonzales-Siles L."/>
            <person name="Karlsson R."/>
            <person name="Boulund F."/>
            <person name="Engstrand L."/>
            <person name="Kristiansson E."/>
            <person name="Moore E."/>
        </authorList>
    </citation>
    <scope>NUCLEOTIDE SEQUENCE [LARGE SCALE GENOMIC DNA]</scope>
    <source>
        <strain evidence="2 4">CCUG 348</strain>
    </source>
</reference>
<evidence type="ECO:0000313" key="5">
    <source>
        <dbReference type="Proteomes" id="UP000594834"/>
    </source>
</evidence>